<dbReference type="OrthoDB" id="3236040at2759"/>
<protein>
    <submittedName>
        <fullName evidence="2">Uncharacterized protein</fullName>
    </submittedName>
</protein>
<keyword evidence="3" id="KW-1185">Reference proteome</keyword>
<organism evidence="2 3">
    <name type="scientific">Schizophyllum amplum</name>
    <dbReference type="NCBI Taxonomy" id="97359"/>
    <lineage>
        <taxon>Eukaryota</taxon>
        <taxon>Fungi</taxon>
        <taxon>Dikarya</taxon>
        <taxon>Basidiomycota</taxon>
        <taxon>Agaricomycotina</taxon>
        <taxon>Agaricomycetes</taxon>
        <taxon>Agaricomycetidae</taxon>
        <taxon>Agaricales</taxon>
        <taxon>Schizophyllaceae</taxon>
        <taxon>Schizophyllum</taxon>
    </lineage>
</organism>
<feature type="region of interest" description="Disordered" evidence="1">
    <location>
        <begin position="133"/>
        <end position="158"/>
    </location>
</feature>
<evidence type="ECO:0000313" key="3">
    <source>
        <dbReference type="Proteomes" id="UP000320762"/>
    </source>
</evidence>
<dbReference type="Proteomes" id="UP000320762">
    <property type="component" value="Unassembled WGS sequence"/>
</dbReference>
<dbReference type="AlphaFoldDB" id="A0A550CCP9"/>
<reference evidence="2 3" key="1">
    <citation type="journal article" date="2019" name="New Phytol.">
        <title>Comparative genomics reveals unique wood-decay strategies and fruiting body development in the Schizophyllaceae.</title>
        <authorList>
            <person name="Almasi E."/>
            <person name="Sahu N."/>
            <person name="Krizsan K."/>
            <person name="Balint B."/>
            <person name="Kovacs G.M."/>
            <person name="Kiss B."/>
            <person name="Cseklye J."/>
            <person name="Drula E."/>
            <person name="Henrissat B."/>
            <person name="Nagy I."/>
            <person name="Chovatia M."/>
            <person name="Adam C."/>
            <person name="LaButti K."/>
            <person name="Lipzen A."/>
            <person name="Riley R."/>
            <person name="Grigoriev I.V."/>
            <person name="Nagy L.G."/>
        </authorList>
    </citation>
    <scope>NUCLEOTIDE SEQUENCE [LARGE SCALE GENOMIC DNA]</scope>
    <source>
        <strain evidence="2 3">NL-1724</strain>
    </source>
</reference>
<evidence type="ECO:0000256" key="1">
    <source>
        <dbReference type="SAM" id="MobiDB-lite"/>
    </source>
</evidence>
<accession>A0A550CCP9</accession>
<dbReference type="EMBL" id="VDMD01000012">
    <property type="protein sequence ID" value="TRM62575.1"/>
    <property type="molecule type" value="Genomic_DNA"/>
</dbReference>
<comment type="caution">
    <text evidence="2">The sequence shown here is derived from an EMBL/GenBank/DDBJ whole genome shotgun (WGS) entry which is preliminary data.</text>
</comment>
<evidence type="ECO:0000313" key="2">
    <source>
        <dbReference type="EMBL" id="TRM62575.1"/>
    </source>
</evidence>
<sequence>MQPLRRSVSQPSVGLLQHASNGVPSAPNGASARGGAVQTGGSNPRRASGSETMGRRVLADIEWWRVDANHGAADTADGADENLAVTQGEPLAAQVVQMQNAQAQVQPAPGFAPGGESPIISATAQFAAMSITPHTPSRRHGQESSFSSMETTPERPQRDMDVDMADATTEHEALLPLLFVLPSSSERTVHAPFISIRAQSFADVFSMHHDQAKATDDPFGDWVVSPLPEFHF</sequence>
<feature type="region of interest" description="Disordered" evidence="1">
    <location>
        <begin position="1"/>
        <end position="53"/>
    </location>
</feature>
<feature type="compositionally biased region" description="Polar residues" evidence="1">
    <location>
        <begin position="7"/>
        <end position="23"/>
    </location>
</feature>
<name>A0A550CCP9_9AGAR</name>
<proteinExistence type="predicted"/>
<gene>
    <name evidence="2" type="ORF">BD626DRAFT_583930</name>
</gene>